<sequence length="723" mass="75060">MIRFGLRLAVSGGREALTRLVVIAAAVALGVGMLLSTLAGVNAVDAQWSRGAWLNATAGTSHPIGDADPLWWLLRHDSFDGRSIDRVDVAATGPDSPVPPGTPRLPGPGEYYASPALSALLASTPADQLADRFPGRQVGTIGEAGVPFPDAAVVIVGRTPDEISHAPGVRRVTGIATTAPGIPVAALDLILAVVAGGLLFPVLIFIGTATRLTAARREQRFAAMRLVGATPRQISVAAAVESTVAAVAGTAVGFGLFEMLRPWLAHIAFTGQRFYPEDLTLGVLEVVVVAVGVPAGAALAARIALRRVRISPLGVVRRVTPRPPRAYRLIPLVAGLAQLTYFIGRRPSTVNGQTAAYLSAMLLIMAGLIIAGPWLTMVGARAMARRSNGPATLIAARRLADNPKAAFRAISGVALGLFVTSVATGVITTIVANRGSVHDALTATTLYRYFSPAAASVPEALSASLRSTPGVRSVTVVRDNPAGGKESPPGLVSCADLAQAPAYGRCPAGAAVAAVWSDLIGYRQPHGPSMIWPAATVSLEQFERLPVSSVVVGTDGSTAAMERARTVLEAAYPESRMPPVTESDFESDFRNTLAGWQQLADVVIFASLPIAGCSLAASVAGGLSERKRPFSLLRLTGTPLGVLRRVVALESAVPLLVVAVVAAGTGFLAAQLFLRSQMEYTLRPPGAGYSLTVLAGLAVSLGIIAATFPLLRRITGPQTARNE</sequence>
<comment type="subcellular location">
    <subcellularLocation>
        <location evidence="1">Cell membrane</location>
        <topology evidence="1">Multi-pass membrane protein</topology>
    </subcellularLocation>
</comment>
<evidence type="ECO:0000256" key="1">
    <source>
        <dbReference type="ARBA" id="ARBA00004651"/>
    </source>
</evidence>
<feature type="transmembrane region" description="Helical" evidence="6">
    <location>
        <begin position="189"/>
        <end position="213"/>
    </location>
</feature>
<name>A0A8J3TID1_9ACTN</name>
<dbReference type="InterPro" id="IPR038766">
    <property type="entry name" value="Membrane_comp_ABC_pdt"/>
</dbReference>
<protein>
    <recommendedName>
        <fullName evidence="7">ABC3 transporter permease C-terminal domain-containing protein</fullName>
    </recommendedName>
</protein>
<feature type="transmembrane region" description="Helical" evidence="6">
    <location>
        <begin position="234"/>
        <end position="257"/>
    </location>
</feature>
<dbReference type="EMBL" id="BOON01000070">
    <property type="protein sequence ID" value="GII26221.1"/>
    <property type="molecule type" value="Genomic_DNA"/>
</dbReference>
<reference evidence="8" key="1">
    <citation type="submission" date="2021-01" db="EMBL/GenBank/DDBJ databases">
        <title>Whole genome shotgun sequence of Planosporangium mesophilum NBRC 109066.</title>
        <authorList>
            <person name="Komaki H."/>
            <person name="Tamura T."/>
        </authorList>
    </citation>
    <scope>NUCLEOTIDE SEQUENCE</scope>
    <source>
        <strain evidence="8">NBRC 109066</strain>
    </source>
</reference>
<evidence type="ECO:0000256" key="6">
    <source>
        <dbReference type="SAM" id="Phobius"/>
    </source>
</evidence>
<feature type="transmembrane region" description="Helical" evidence="6">
    <location>
        <begin position="686"/>
        <end position="711"/>
    </location>
</feature>
<evidence type="ECO:0000313" key="8">
    <source>
        <dbReference type="EMBL" id="GII26221.1"/>
    </source>
</evidence>
<organism evidence="8 9">
    <name type="scientific">Planosporangium mesophilum</name>
    <dbReference type="NCBI Taxonomy" id="689768"/>
    <lineage>
        <taxon>Bacteria</taxon>
        <taxon>Bacillati</taxon>
        <taxon>Actinomycetota</taxon>
        <taxon>Actinomycetes</taxon>
        <taxon>Micromonosporales</taxon>
        <taxon>Micromonosporaceae</taxon>
        <taxon>Planosporangium</taxon>
    </lineage>
</organism>
<keyword evidence="4 6" id="KW-1133">Transmembrane helix</keyword>
<proteinExistence type="predicted"/>
<dbReference type="PANTHER" id="PTHR30287:SF1">
    <property type="entry name" value="INNER MEMBRANE PROTEIN"/>
    <property type="match status" value="1"/>
</dbReference>
<dbReference type="Pfam" id="PF02687">
    <property type="entry name" value="FtsX"/>
    <property type="match status" value="2"/>
</dbReference>
<evidence type="ECO:0000313" key="9">
    <source>
        <dbReference type="Proteomes" id="UP000599074"/>
    </source>
</evidence>
<feature type="transmembrane region" description="Helical" evidence="6">
    <location>
        <begin position="602"/>
        <end position="624"/>
    </location>
</feature>
<dbReference type="InterPro" id="IPR003838">
    <property type="entry name" value="ABC3_permease_C"/>
</dbReference>
<feature type="transmembrane region" description="Helical" evidence="6">
    <location>
        <begin position="405"/>
        <end position="432"/>
    </location>
</feature>
<dbReference type="RefSeq" id="WP_168118017.1">
    <property type="nucleotide sequence ID" value="NZ_BOON01000070.1"/>
</dbReference>
<feature type="domain" description="ABC3 transporter permease C-terminal" evidence="7">
    <location>
        <begin position="194"/>
        <end position="301"/>
    </location>
</feature>
<feature type="transmembrane region" description="Helical" evidence="6">
    <location>
        <begin position="653"/>
        <end position="674"/>
    </location>
</feature>
<feature type="domain" description="ABC3 transporter permease C-terminal" evidence="7">
    <location>
        <begin position="603"/>
        <end position="713"/>
    </location>
</feature>
<accession>A0A8J3TID1</accession>
<evidence type="ECO:0000256" key="3">
    <source>
        <dbReference type="ARBA" id="ARBA00022692"/>
    </source>
</evidence>
<dbReference type="AlphaFoldDB" id="A0A8J3TID1"/>
<dbReference type="PANTHER" id="PTHR30287">
    <property type="entry name" value="MEMBRANE COMPONENT OF PREDICTED ABC SUPERFAMILY METABOLITE UPTAKE TRANSPORTER"/>
    <property type="match status" value="1"/>
</dbReference>
<feature type="transmembrane region" description="Helical" evidence="6">
    <location>
        <begin position="326"/>
        <end position="344"/>
    </location>
</feature>
<evidence type="ECO:0000256" key="2">
    <source>
        <dbReference type="ARBA" id="ARBA00022475"/>
    </source>
</evidence>
<feature type="transmembrane region" description="Helical" evidence="6">
    <location>
        <begin position="356"/>
        <end position="384"/>
    </location>
</feature>
<keyword evidence="2" id="KW-1003">Cell membrane</keyword>
<evidence type="ECO:0000256" key="5">
    <source>
        <dbReference type="ARBA" id="ARBA00023136"/>
    </source>
</evidence>
<feature type="transmembrane region" description="Helical" evidence="6">
    <location>
        <begin position="20"/>
        <end position="41"/>
    </location>
</feature>
<feature type="transmembrane region" description="Helical" evidence="6">
    <location>
        <begin position="279"/>
        <end position="305"/>
    </location>
</feature>
<keyword evidence="3 6" id="KW-0812">Transmembrane</keyword>
<evidence type="ECO:0000256" key="4">
    <source>
        <dbReference type="ARBA" id="ARBA00022989"/>
    </source>
</evidence>
<evidence type="ECO:0000259" key="7">
    <source>
        <dbReference type="Pfam" id="PF02687"/>
    </source>
</evidence>
<gene>
    <name evidence="8" type="ORF">Pme01_58180</name>
</gene>
<dbReference type="Proteomes" id="UP000599074">
    <property type="component" value="Unassembled WGS sequence"/>
</dbReference>
<comment type="caution">
    <text evidence="8">The sequence shown here is derived from an EMBL/GenBank/DDBJ whole genome shotgun (WGS) entry which is preliminary data.</text>
</comment>
<dbReference type="GO" id="GO:0005886">
    <property type="term" value="C:plasma membrane"/>
    <property type="evidence" value="ECO:0007669"/>
    <property type="project" value="UniProtKB-SubCell"/>
</dbReference>
<keyword evidence="9" id="KW-1185">Reference proteome</keyword>
<keyword evidence="5 6" id="KW-0472">Membrane</keyword>